<dbReference type="EMBL" id="AZBU02000010">
    <property type="protein sequence ID" value="TKR62377.1"/>
    <property type="molecule type" value="Genomic_DNA"/>
</dbReference>
<accession>A0A4U5M153</accession>
<keyword evidence="1" id="KW-0472">Membrane</keyword>
<gene>
    <name evidence="2" type="ORF">L596_026352</name>
</gene>
<organism evidence="2 3">
    <name type="scientific">Steinernema carpocapsae</name>
    <name type="common">Entomopathogenic nematode</name>
    <dbReference type="NCBI Taxonomy" id="34508"/>
    <lineage>
        <taxon>Eukaryota</taxon>
        <taxon>Metazoa</taxon>
        <taxon>Ecdysozoa</taxon>
        <taxon>Nematoda</taxon>
        <taxon>Chromadorea</taxon>
        <taxon>Rhabditida</taxon>
        <taxon>Tylenchina</taxon>
        <taxon>Panagrolaimomorpha</taxon>
        <taxon>Strongyloidoidea</taxon>
        <taxon>Steinernematidae</taxon>
        <taxon>Steinernema</taxon>
    </lineage>
</organism>
<dbReference type="Proteomes" id="UP000298663">
    <property type="component" value="Unassembled WGS sequence"/>
</dbReference>
<reference evidence="2 3" key="1">
    <citation type="journal article" date="2015" name="Genome Biol.">
        <title>Comparative genomics of Steinernema reveals deeply conserved gene regulatory networks.</title>
        <authorList>
            <person name="Dillman A.R."/>
            <person name="Macchietto M."/>
            <person name="Porter C.F."/>
            <person name="Rogers A."/>
            <person name="Williams B."/>
            <person name="Antoshechkin I."/>
            <person name="Lee M.M."/>
            <person name="Goodwin Z."/>
            <person name="Lu X."/>
            <person name="Lewis E.E."/>
            <person name="Goodrich-Blair H."/>
            <person name="Stock S.P."/>
            <person name="Adams B.J."/>
            <person name="Sternberg P.W."/>
            <person name="Mortazavi A."/>
        </authorList>
    </citation>
    <scope>NUCLEOTIDE SEQUENCE [LARGE SCALE GENOMIC DNA]</scope>
    <source>
        <strain evidence="2 3">ALL</strain>
    </source>
</reference>
<feature type="transmembrane region" description="Helical" evidence="1">
    <location>
        <begin position="31"/>
        <end position="50"/>
    </location>
</feature>
<evidence type="ECO:0000256" key="1">
    <source>
        <dbReference type="SAM" id="Phobius"/>
    </source>
</evidence>
<dbReference type="Gene3D" id="1.20.1070.10">
    <property type="entry name" value="Rhodopsin 7-helix transmembrane proteins"/>
    <property type="match status" value="1"/>
</dbReference>
<name>A0A4U5M153_STECR</name>
<sequence length="214" mass="24580">MGIFNVFVALDRLIAIRKPVLYSRLFRTIRYTTIVLIVVLFLVCFVIYTVTRSSRADDTNGYLFTHFVNRTVQDAIHLSTVAIFICSLLVTLVFLHDFHSFLAQRNRSHMTVYTKSAITASRIVLYLMSFEFTCLVIPNSLKIILSKYFNINMAAAFGPINHPFFVLYMTVSSLMILISFQARRKTTPSSIVLTARTASRYKCPKIKPTRQLEK</sequence>
<keyword evidence="1" id="KW-0812">Transmembrane</keyword>
<protein>
    <recommendedName>
        <fullName evidence="4">G-protein coupled receptors family 1 profile domain-containing protein</fullName>
    </recommendedName>
</protein>
<evidence type="ECO:0000313" key="2">
    <source>
        <dbReference type="EMBL" id="TKR62377.1"/>
    </source>
</evidence>
<dbReference type="AlphaFoldDB" id="A0A4U5M153"/>
<evidence type="ECO:0000313" key="3">
    <source>
        <dbReference type="Proteomes" id="UP000298663"/>
    </source>
</evidence>
<feature type="transmembrane region" description="Helical" evidence="1">
    <location>
        <begin position="123"/>
        <end position="145"/>
    </location>
</feature>
<feature type="transmembrane region" description="Helical" evidence="1">
    <location>
        <begin position="165"/>
        <end position="182"/>
    </location>
</feature>
<keyword evidence="1" id="KW-1133">Transmembrane helix</keyword>
<feature type="transmembrane region" description="Helical" evidence="1">
    <location>
        <begin position="76"/>
        <end position="102"/>
    </location>
</feature>
<proteinExistence type="predicted"/>
<keyword evidence="3" id="KW-1185">Reference proteome</keyword>
<evidence type="ECO:0008006" key="4">
    <source>
        <dbReference type="Google" id="ProtNLM"/>
    </source>
</evidence>
<comment type="caution">
    <text evidence="2">The sequence shown here is derived from an EMBL/GenBank/DDBJ whole genome shotgun (WGS) entry which is preliminary data.</text>
</comment>
<reference evidence="2 3" key="2">
    <citation type="journal article" date="2019" name="G3 (Bethesda)">
        <title>Hybrid Assembly of the Genome of the Entomopathogenic Nematode Steinernema carpocapsae Identifies the X-Chromosome.</title>
        <authorList>
            <person name="Serra L."/>
            <person name="Macchietto M."/>
            <person name="Macias-Munoz A."/>
            <person name="McGill C.J."/>
            <person name="Rodriguez I.M."/>
            <person name="Rodriguez B."/>
            <person name="Murad R."/>
            <person name="Mortazavi A."/>
        </authorList>
    </citation>
    <scope>NUCLEOTIDE SEQUENCE [LARGE SCALE GENOMIC DNA]</scope>
    <source>
        <strain evidence="2 3">ALL</strain>
    </source>
</reference>